<dbReference type="PRINTS" id="PR00344">
    <property type="entry name" value="BCTRLSENSOR"/>
</dbReference>
<feature type="transmembrane region" description="Helical" evidence="12">
    <location>
        <begin position="7"/>
        <end position="30"/>
    </location>
</feature>
<dbReference type="PANTHER" id="PTHR43065">
    <property type="entry name" value="SENSOR HISTIDINE KINASE"/>
    <property type="match status" value="1"/>
</dbReference>
<dbReference type="OrthoDB" id="9177042at2"/>
<dbReference type="EMBL" id="BMWV01000002">
    <property type="protein sequence ID" value="GGY32462.1"/>
    <property type="molecule type" value="Genomic_DNA"/>
</dbReference>
<feature type="domain" description="HAMP" evidence="15">
    <location>
        <begin position="296"/>
        <end position="347"/>
    </location>
</feature>
<evidence type="ECO:0000256" key="8">
    <source>
        <dbReference type="ARBA" id="ARBA00022840"/>
    </source>
</evidence>
<dbReference type="InterPro" id="IPR036890">
    <property type="entry name" value="HATPase_C_sf"/>
</dbReference>
<dbReference type="InterPro" id="IPR011006">
    <property type="entry name" value="CheY-like_superfamily"/>
</dbReference>
<evidence type="ECO:0000256" key="1">
    <source>
        <dbReference type="ARBA" id="ARBA00000085"/>
    </source>
</evidence>
<dbReference type="AlphaFoldDB" id="A0A411WUV4"/>
<organism evidence="16 19">
    <name type="scientific">Pseudoduganella albidiflava</name>
    <dbReference type="NCBI Taxonomy" id="321983"/>
    <lineage>
        <taxon>Bacteria</taxon>
        <taxon>Pseudomonadati</taxon>
        <taxon>Pseudomonadota</taxon>
        <taxon>Betaproteobacteria</taxon>
        <taxon>Burkholderiales</taxon>
        <taxon>Oxalobacteraceae</taxon>
        <taxon>Telluria group</taxon>
        <taxon>Pseudoduganella</taxon>
    </lineage>
</organism>
<keyword evidence="11" id="KW-0175">Coiled coil</keyword>
<evidence type="ECO:0000313" key="17">
    <source>
        <dbReference type="EMBL" id="QBI00545.1"/>
    </source>
</evidence>
<keyword evidence="12" id="KW-0472">Membrane</keyword>
<evidence type="ECO:0000313" key="19">
    <source>
        <dbReference type="Proteomes" id="UP000628442"/>
    </source>
</evidence>
<evidence type="ECO:0000313" key="18">
    <source>
        <dbReference type="Proteomes" id="UP000292307"/>
    </source>
</evidence>
<dbReference type="InterPro" id="IPR036097">
    <property type="entry name" value="HisK_dim/P_sf"/>
</dbReference>
<dbReference type="SMART" id="SM00387">
    <property type="entry name" value="HATPase_c"/>
    <property type="match status" value="1"/>
</dbReference>
<dbReference type="CDD" id="cd18774">
    <property type="entry name" value="PDC2_HK_sensor"/>
    <property type="match status" value="1"/>
</dbReference>
<evidence type="ECO:0000256" key="7">
    <source>
        <dbReference type="ARBA" id="ARBA00022777"/>
    </source>
</evidence>
<keyword evidence="12" id="KW-0812">Transmembrane</keyword>
<feature type="coiled-coil region" evidence="11">
    <location>
        <begin position="335"/>
        <end position="366"/>
    </location>
</feature>
<feature type="domain" description="Response regulatory" evidence="14">
    <location>
        <begin position="636"/>
        <end position="744"/>
    </location>
</feature>
<evidence type="ECO:0000256" key="5">
    <source>
        <dbReference type="ARBA" id="ARBA00022679"/>
    </source>
</evidence>
<dbReference type="GO" id="GO:0005524">
    <property type="term" value="F:ATP binding"/>
    <property type="evidence" value="ECO:0007669"/>
    <property type="project" value="UniProtKB-KW"/>
</dbReference>
<dbReference type="PROSITE" id="PS50885">
    <property type="entry name" value="HAMP"/>
    <property type="match status" value="1"/>
</dbReference>
<dbReference type="InterPro" id="IPR003594">
    <property type="entry name" value="HATPase_dom"/>
</dbReference>
<evidence type="ECO:0000259" key="13">
    <source>
        <dbReference type="PROSITE" id="PS50109"/>
    </source>
</evidence>
<keyword evidence="6" id="KW-0547">Nucleotide-binding</keyword>
<comment type="catalytic activity">
    <reaction evidence="1">
        <text>ATP + protein L-histidine = ADP + protein N-phospho-L-histidine.</text>
        <dbReference type="EC" id="2.7.13.3"/>
    </reaction>
</comment>
<keyword evidence="4 10" id="KW-0597">Phosphoprotein</keyword>
<dbReference type="Pfam" id="PF00072">
    <property type="entry name" value="Response_reg"/>
    <property type="match status" value="1"/>
</dbReference>
<dbReference type="Proteomes" id="UP000628442">
    <property type="component" value="Unassembled WGS sequence"/>
</dbReference>
<evidence type="ECO:0000256" key="4">
    <source>
        <dbReference type="ARBA" id="ARBA00022553"/>
    </source>
</evidence>
<evidence type="ECO:0000256" key="11">
    <source>
        <dbReference type="SAM" id="Coils"/>
    </source>
</evidence>
<evidence type="ECO:0000259" key="14">
    <source>
        <dbReference type="PROSITE" id="PS50110"/>
    </source>
</evidence>
<dbReference type="Gene3D" id="1.10.287.130">
    <property type="match status" value="1"/>
</dbReference>
<keyword evidence="12" id="KW-1133">Transmembrane helix</keyword>
<dbReference type="Gene3D" id="3.30.450.20">
    <property type="entry name" value="PAS domain"/>
    <property type="match status" value="1"/>
</dbReference>
<dbReference type="SMART" id="SM00448">
    <property type="entry name" value="REC"/>
    <property type="match status" value="1"/>
</dbReference>
<reference evidence="16" key="1">
    <citation type="journal article" date="2014" name="Int. J. Syst. Evol. Microbiol.">
        <title>Complete genome sequence of Corynebacterium casei LMG S-19264T (=DSM 44701T), isolated from a smear-ripened cheese.</title>
        <authorList>
            <consortium name="US DOE Joint Genome Institute (JGI-PGF)"/>
            <person name="Walter F."/>
            <person name="Albersmeier A."/>
            <person name="Kalinowski J."/>
            <person name="Ruckert C."/>
        </authorList>
    </citation>
    <scope>NUCLEOTIDE SEQUENCE</scope>
    <source>
        <strain evidence="16">KCTC 12343</strain>
    </source>
</reference>
<dbReference type="InterPro" id="IPR001789">
    <property type="entry name" value="Sig_transdc_resp-reg_receiver"/>
</dbReference>
<dbReference type="SUPFAM" id="SSF52172">
    <property type="entry name" value="CheY-like"/>
    <property type="match status" value="1"/>
</dbReference>
<evidence type="ECO:0000256" key="6">
    <source>
        <dbReference type="ARBA" id="ARBA00022741"/>
    </source>
</evidence>
<sequence length="744" mass="79291">MRIRTRLLLLILSILFPAVLVASVALWYVYQEQRKAEVAGTREAVRALSLLADRELLAMDGILRTLAAAPALHRGDLRAFYDQARRVAPPGHSVIVVTDLEGRQLLNSRQPFGGPLPKGRSNLMALRRVKGPQGTVVSDLFVAPVGKRPDIAVQIPVQVDGQLRYYLAMGLAAERLVPLLVQQGLPQQWTASLTDRQGRVIARSRDAQKYIGMSVRPALRARIQAGEQSGVHQGVTLSGIQTMAFFSRAPLSGWTVILSVPLEEIRRPAIYAATGFAAMIVLMLALSMAGAHWYARRTAAPIERLRRSAEALGAGEPVAALRSGMAEADAVSRALADAAARIRDNEAELERKVAEAVAAAERAQRALLQGQKLEALGRLTAGIAHDFNNVLQTLSGALQLIPLTQDRARVQALAETCQRAIARATTLTGQMRSFGTVQDARLATVDPAIAVHNVLPMLKNALPNNVELALDLQPAPDGLWPVTIDPLQMELALLNLVINARDAMPAGGRVSVALRNETLPAAVQGQVQGKGLAGELAPGDYLRVSVADTGTGMSQDTLARALEPFYTTKGVDKGTGLGLPQAYGFAVQSNGRLVLDSAPGSGTTVTIWLPRAAGAATAVEEGTRAASPDLQAAEGLVLFVEDDPLVRETMLAALVTAGFEVRAAASGDEALAVLESGAPVRQVFSDIVMPGAIGGVELARIVLTRFPQVRIVLATGYTDSRVNLPGVRLLAKPYDIAELYQALR</sequence>
<keyword evidence="8" id="KW-0067">ATP-binding</keyword>
<reference evidence="17 18" key="2">
    <citation type="submission" date="2019-02" db="EMBL/GenBank/DDBJ databases">
        <title>Draft Genome Sequences of Six Type Strains of the Genus Massilia.</title>
        <authorList>
            <person name="Miess H."/>
            <person name="Frediansyhah A."/>
            <person name="Gross H."/>
        </authorList>
    </citation>
    <scope>NUCLEOTIDE SEQUENCE [LARGE SCALE GENOMIC DNA]</scope>
    <source>
        <strain evidence="17 18">DSM 17472</strain>
    </source>
</reference>
<dbReference type="Proteomes" id="UP000292307">
    <property type="component" value="Chromosome"/>
</dbReference>
<keyword evidence="5" id="KW-0808">Transferase</keyword>
<accession>A0A411WUV4</accession>
<evidence type="ECO:0000313" key="16">
    <source>
        <dbReference type="EMBL" id="GGY32462.1"/>
    </source>
</evidence>
<dbReference type="GO" id="GO:0000155">
    <property type="term" value="F:phosphorelay sensor kinase activity"/>
    <property type="evidence" value="ECO:0007669"/>
    <property type="project" value="InterPro"/>
</dbReference>
<dbReference type="Pfam" id="PF02518">
    <property type="entry name" value="HATPase_c"/>
    <property type="match status" value="1"/>
</dbReference>
<dbReference type="Gene3D" id="3.40.50.2300">
    <property type="match status" value="1"/>
</dbReference>
<evidence type="ECO:0000256" key="12">
    <source>
        <dbReference type="SAM" id="Phobius"/>
    </source>
</evidence>
<dbReference type="InterPro" id="IPR003660">
    <property type="entry name" value="HAMP_dom"/>
</dbReference>
<dbReference type="RefSeq" id="WP_131144679.1">
    <property type="nucleotide sequence ID" value="NZ_BMWV01000002.1"/>
</dbReference>
<gene>
    <name evidence="17" type="ORF">EYF70_06510</name>
    <name evidence="16" type="ORF">GCM10007387_13330</name>
</gene>
<dbReference type="PROSITE" id="PS50109">
    <property type="entry name" value="HIS_KIN"/>
    <property type="match status" value="1"/>
</dbReference>
<dbReference type="InterPro" id="IPR005467">
    <property type="entry name" value="His_kinase_dom"/>
</dbReference>
<dbReference type="GO" id="GO:0016020">
    <property type="term" value="C:membrane"/>
    <property type="evidence" value="ECO:0007669"/>
    <property type="project" value="UniProtKB-SubCell"/>
</dbReference>
<evidence type="ECO:0000256" key="3">
    <source>
        <dbReference type="ARBA" id="ARBA00012438"/>
    </source>
</evidence>
<feature type="domain" description="Histidine kinase" evidence="13">
    <location>
        <begin position="382"/>
        <end position="613"/>
    </location>
</feature>
<keyword evidence="7" id="KW-0418">Kinase</keyword>
<proteinExistence type="predicted"/>
<name>A0A411WUV4_9BURK</name>
<dbReference type="EC" id="2.7.13.3" evidence="3"/>
<dbReference type="PROSITE" id="PS50110">
    <property type="entry name" value="RESPONSE_REGULATORY"/>
    <property type="match status" value="1"/>
</dbReference>
<protein>
    <recommendedName>
        <fullName evidence="3">histidine kinase</fullName>
        <ecNumber evidence="3">2.7.13.3</ecNumber>
    </recommendedName>
</protein>
<reference evidence="16" key="3">
    <citation type="submission" date="2022-12" db="EMBL/GenBank/DDBJ databases">
        <authorList>
            <person name="Sun Q."/>
            <person name="Kim S."/>
        </authorList>
    </citation>
    <scope>NUCLEOTIDE SEQUENCE</scope>
    <source>
        <strain evidence="16">KCTC 12343</strain>
    </source>
</reference>
<evidence type="ECO:0000256" key="9">
    <source>
        <dbReference type="ARBA" id="ARBA00023012"/>
    </source>
</evidence>
<evidence type="ECO:0000259" key="15">
    <source>
        <dbReference type="PROSITE" id="PS50885"/>
    </source>
</evidence>
<comment type="subcellular location">
    <subcellularLocation>
        <location evidence="2">Membrane</location>
    </subcellularLocation>
</comment>
<keyword evidence="9" id="KW-0902">Two-component regulatory system</keyword>
<evidence type="ECO:0000256" key="10">
    <source>
        <dbReference type="PROSITE-ProRule" id="PRU00169"/>
    </source>
</evidence>
<dbReference type="InterPro" id="IPR004358">
    <property type="entry name" value="Sig_transdc_His_kin-like_C"/>
</dbReference>
<dbReference type="CDD" id="cd18773">
    <property type="entry name" value="PDC1_HK_sensor"/>
    <property type="match status" value="1"/>
</dbReference>
<dbReference type="SUPFAM" id="SSF55874">
    <property type="entry name" value="ATPase domain of HSP90 chaperone/DNA topoisomerase II/histidine kinase"/>
    <property type="match status" value="1"/>
</dbReference>
<dbReference type="SUPFAM" id="SSF47384">
    <property type="entry name" value="Homodimeric domain of signal transducing histidine kinase"/>
    <property type="match status" value="1"/>
</dbReference>
<dbReference type="Gene3D" id="3.30.565.10">
    <property type="entry name" value="Histidine kinase-like ATPase, C-terminal domain"/>
    <property type="match status" value="1"/>
</dbReference>
<keyword evidence="18" id="KW-1185">Reference proteome</keyword>
<evidence type="ECO:0000256" key="2">
    <source>
        <dbReference type="ARBA" id="ARBA00004370"/>
    </source>
</evidence>
<feature type="modified residue" description="4-aspartylphosphate" evidence="10">
    <location>
        <position position="686"/>
    </location>
</feature>
<dbReference type="PANTHER" id="PTHR43065:SF46">
    <property type="entry name" value="C4-DICARBOXYLATE TRANSPORT SENSOR PROTEIN DCTB"/>
    <property type="match status" value="1"/>
</dbReference>
<dbReference type="EMBL" id="CP036401">
    <property type="protein sequence ID" value="QBI00545.1"/>
    <property type="molecule type" value="Genomic_DNA"/>
</dbReference>